<evidence type="ECO:0000313" key="2">
    <source>
        <dbReference type="EMBL" id="CAG9331901.1"/>
    </source>
</evidence>
<dbReference type="EMBL" id="CAJZBQ010000053">
    <property type="protein sequence ID" value="CAG9331901.1"/>
    <property type="molecule type" value="Genomic_DNA"/>
</dbReference>
<dbReference type="AlphaFoldDB" id="A0AAU9K3B9"/>
<evidence type="ECO:0000313" key="3">
    <source>
        <dbReference type="Proteomes" id="UP001162131"/>
    </source>
</evidence>
<feature type="region of interest" description="Disordered" evidence="1">
    <location>
        <begin position="1"/>
        <end position="27"/>
    </location>
</feature>
<sequence length="147" mass="16911">MKLGNQATLSPSSTNSSRTKFSLSASPYSRNNKYLSTIKKRLESFKDSYLMHLDSKSISRSPLSKRGALIIRKDLKLPEETKKIFSEKRNSPESRNLAQIAGIKNKKPLKIHLRSPQTPFKDESIQKQYEEIELLFRKHHQNLTPAN</sequence>
<keyword evidence="3" id="KW-1185">Reference proteome</keyword>
<accession>A0AAU9K3B9</accession>
<proteinExistence type="predicted"/>
<protein>
    <submittedName>
        <fullName evidence="2">Uncharacterized protein</fullName>
    </submittedName>
</protein>
<reference evidence="2" key="1">
    <citation type="submission" date="2021-09" db="EMBL/GenBank/DDBJ databases">
        <authorList>
            <consortium name="AG Swart"/>
            <person name="Singh M."/>
            <person name="Singh A."/>
            <person name="Seah K."/>
            <person name="Emmerich C."/>
        </authorList>
    </citation>
    <scope>NUCLEOTIDE SEQUENCE</scope>
    <source>
        <strain evidence="2">ATCC30299</strain>
    </source>
</reference>
<comment type="caution">
    <text evidence="2">The sequence shown here is derived from an EMBL/GenBank/DDBJ whole genome shotgun (WGS) entry which is preliminary data.</text>
</comment>
<name>A0AAU9K3B9_9CILI</name>
<gene>
    <name evidence="2" type="ORF">BSTOLATCC_MIC53959</name>
</gene>
<organism evidence="2 3">
    <name type="scientific">Blepharisma stoltei</name>
    <dbReference type="NCBI Taxonomy" id="1481888"/>
    <lineage>
        <taxon>Eukaryota</taxon>
        <taxon>Sar</taxon>
        <taxon>Alveolata</taxon>
        <taxon>Ciliophora</taxon>
        <taxon>Postciliodesmatophora</taxon>
        <taxon>Heterotrichea</taxon>
        <taxon>Heterotrichida</taxon>
        <taxon>Blepharismidae</taxon>
        <taxon>Blepharisma</taxon>
    </lineage>
</organism>
<evidence type="ECO:0000256" key="1">
    <source>
        <dbReference type="SAM" id="MobiDB-lite"/>
    </source>
</evidence>
<dbReference type="Proteomes" id="UP001162131">
    <property type="component" value="Unassembled WGS sequence"/>
</dbReference>